<dbReference type="EMBL" id="LUKJ01000001">
    <property type="protein sequence ID" value="KZN21166.1"/>
    <property type="molecule type" value="Genomic_DNA"/>
</dbReference>
<dbReference type="Proteomes" id="UP000076489">
    <property type="component" value="Unassembled WGS sequence"/>
</dbReference>
<gene>
    <name evidence="1" type="ORF">A1D17_01675</name>
</gene>
<sequence>MLSGVNAHRHSRTNLNVLPLNNRLIFNGDCEAAFTKASTVSRRQNGFLLPLEATFWAIRFAMLVDRFGVAWMVNCKKDG</sequence>
<dbReference type="InterPro" id="IPR029068">
    <property type="entry name" value="Glyas_Bleomycin-R_OHBP_Dase"/>
</dbReference>
<reference evidence="1 2" key="2">
    <citation type="journal article" date="2018" name="Nature">
        <title>Mutant phenotypes for thousands of bacterial genes of unknown function.</title>
        <authorList>
            <person name="Price M.N."/>
            <person name="Wetmore K.M."/>
            <person name="Waters R.J."/>
            <person name="Callaghan M."/>
            <person name="Ray J."/>
            <person name="Liu H."/>
            <person name="Kuehl J.V."/>
            <person name="Melnyk R.A."/>
            <person name="Lamson J.S."/>
            <person name="Suh Y."/>
            <person name="Carlson H.K."/>
            <person name="Esquivel Z."/>
            <person name="Sadeeshkumar H."/>
            <person name="Chakraborty R."/>
            <person name="Zane G.M."/>
            <person name="Rubin B.E."/>
            <person name="Wall J.D."/>
            <person name="Visel A."/>
            <person name="Bristow J."/>
            <person name="Blow M.J."/>
            <person name="Arkin A.P."/>
            <person name="Deutschbauer A.M."/>
        </authorList>
    </citation>
    <scope>NUCLEOTIDE SEQUENCE [LARGE SCALE GENOMIC DNA]</scope>
    <source>
        <strain evidence="1 2">FW300-N1B4</strain>
    </source>
</reference>
<reference evidence="2" key="1">
    <citation type="submission" date="2016-03" db="EMBL/GenBank/DDBJ databases">
        <authorList>
            <person name="Ray J."/>
            <person name="Price M."/>
            <person name="Deutschbauer A."/>
        </authorList>
    </citation>
    <scope>NUCLEOTIDE SEQUENCE [LARGE SCALE GENOMIC DNA]</scope>
    <source>
        <strain evidence="2">FW300-N1B4</strain>
    </source>
</reference>
<protein>
    <recommendedName>
        <fullName evidence="3">PhnB-like domain-containing protein</fullName>
    </recommendedName>
</protein>
<name>A0A166R1K2_PSEFL</name>
<evidence type="ECO:0000313" key="2">
    <source>
        <dbReference type="Proteomes" id="UP000076489"/>
    </source>
</evidence>
<dbReference type="Gene3D" id="3.10.180.10">
    <property type="entry name" value="2,3-Dihydroxybiphenyl 1,2-Dioxygenase, domain 1"/>
    <property type="match status" value="1"/>
</dbReference>
<organism evidence="1 2">
    <name type="scientific">Pseudomonas fluorescens</name>
    <dbReference type="NCBI Taxonomy" id="294"/>
    <lineage>
        <taxon>Bacteria</taxon>
        <taxon>Pseudomonadati</taxon>
        <taxon>Pseudomonadota</taxon>
        <taxon>Gammaproteobacteria</taxon>
        <taxon>Pseudomonadales</taxon>
        <taxon>Pseudomonadaceae</taxon>
        <taxon>Pseudomonas</taxon>
    </lineage>
</organism>
<accession>A0A166R1K2</accession>
<dbReference type="SUPFAM" id="SSF54593">
    <property type="entry name" value="Glyoxalase/Bleomycin resistance protein/Dihydroxybiphenyl dioxygenase"/>
    <property type="match status" value="1"/>
</dbReference>
<evidence type="ECO:0008006" key="3">
    <source>
        <dbReference type="Google" id="ProtNLM"/>
    </source>
</evidence>
<comment type="caution">
    <text evidence="1">The sequence shown here is derived from an EMBL/GenBank/DDBJ whole genome shotgun (WGS) entry which is preliminary data.</text>
</comment>
<evidence type="ECO:0000313" key="1">
    <source>
        <dbReference type="EMBL" id="KZN21166.1"/>
    </source>
</evidence>
<proteinExistence type="predicted"/>
<dbReference type="AlphaFoldDB" id="A0A166R1K2"/>